<gene>
    <name evidence="2" type="ORF">PhCBS80983_g04053</name>
</gene>
<keyword evidence="3" id="KW-1185">Reference proteome</keyword>
<dbReference type="EMBL" id="QEAQ01000058">
    <property type="protein sequence ID" value="TPX57122.1"/>
    <property type="molecule type" value="Genomic_DNA"/>
</dbReference>
<name>A0A507E0C0_9FUNG</name>
<dbReference type="AlphaFoldDB" id="A0A507E0C0"/>
<reference evidence="2 3" key="1">
    <citation type="journal article" date="2019" name="Sci. Rep.">
        <title>Comparative genomics of chytrid fungi reveal insights into the obligate biotrophic and pathogenic lifestyle of Synchytrium endobioticum.</title>
        <authorList>
            <person name="van de Vossenberg B.T.L.H."/>
            <person name="Warris S."/>
            <person name="Nguyen H.D.T."/>
            <person name="van Gent-Pelzer M.P.E."/>
            <person name="Joly D.L."/>
            <person name="van de Geest H.C."/>
            <person name="Bonants P.J.M."/>
            <person name="Smith D.S."/>
            <person name="Levesque C.A."/>
            <person name="van der Lee T.A.J."/>
        </authorList>
    </citation>
    <scope>NUCLEOTIDE SEQUENCE [LARGE SCALE GENOMIC DNA]</scope>
    <source>
        <strain evidence="2 3">CBS 809.83</strain>
    </source>
</reference>
<accession>A0A507E0C0</accession>
<evidence type="ECO:0000313" key="3">
    <source>
        <dbReference type="Proteomes" id="UP000318582"/>
    </source>
</evidence>
<organism evidence="2 3">
    <name type="scientific">Powellomyces hirtus</name>
    <dbReference type="NCBI Taxonomy" id="109895"/>
    <lineage>
        <taxon>Eukaryota</taxon>
        <taxon>Fungi</taxon>
        <taxon>Fungi incertae sedis</taxon>
        <taxon>Chytridiomycota</taxon>
        <taxon>Chytridiomycota incertae sedis</taxon>
        <taxon>Chytridiomycetes</taxon>
        <taxon>Spizellomycetales</taxon>
        <taxon>Powellomycetaceae</taxon>
        <taxon>Powellomyces</taxon>
    </lineage>
</organism>
<sequence>MRSRDDAKGLQAAMRAHCMRRDQCCVLSGRCEDVVLKCSHVLTPEYGAKWFAEELDRGDFLCSFPTVAGRYLPAFDIKNGVIMSADLHESFDAFRFSIWPRDNKFFVHLFYPVTGLRHGQEVTTPHILPNGPTPNYFRDLFPEPEVFLAHFAQAVLFNMRGAGEAYIPSNDSGDYTDDDIFANLSEDLQFHWWDSEQELARKIVRRDQLRRSCARYQYEVEQA</sequence>
<dbReference type="Proteomes" id="UP000318582">
    <property type="component" value="Unassembled WGS sequence"/>
</dbReference>
<dbReference type="InterPro" id="IPR003615">
    <property type="entry name" value="HNH_nuc"/>
</dbReference>
<evidence type="ECO:0000313" key="2">
    <source>
        <dbReference type="EMBL" id="TPX57122.1"/>
    </source>
</evidence>
<comment type="caution">
    <text evidence="2">The sequence shown here is derived from an EMBL/GenBank/DDBJ whole genome shotgun (WGS) entry which is preliminary data.</text>
</comment>
<evidence type="ECO:0000259" key="1">
    <source>
        <dbReference type="Pfam" id="PF13391"/>
    </source>
</evidence>
<proteinExistence type="predicted"/>
<feature type="domain" description="HNH nuclease" evidence="1">
    <location>
        <begin position="25"/>
        <end position="98"/>
    </location>
</feature>
<dbReference type="Pfam" id="PF13391">
    <property type="entry name" value="HNH_2"/>
    <property type="match status" value="1"/>
</dbReference>
<protein>
    <recommendedName>
        <fullName evidence="1">HNH nuclease domain-containing protein</fullName>
    </recommendedName>
</protein>